<evidence type="ECO:0000313" key="3">
    <source>
        <dbReference type="Proteomes" id="UP000464468"/>
    </source>
</evidence>
<reference evidence="2 3" key="1">
    <citation type="submission" date="2020-01" db="EMBL/GenBank/DDBJ databases">
        <title>Sphingomonas sp. C33 whole genome sequece.</title>
        <authorList>
            <person name="Park C."/>
        </authorList>
    </citation>
    <scope>NUCLEOTIDE SEQUENCE [LARGE SCALE GENOMIC DNA]</scope>
    <source>
        <strain evidence="2 3">C33</strain>
    </source>
</reference>
<name>A0A7Z2NU06_9SPHN</name>
<keyword evidence="3" id="KW-1185">Reference proteome</keyword>
<dbReference type="AlphaFoldDB" id="A0A7Z2NU06"/>
<feature type="region of interest" description="Disordered" evidence="1">
    <location>
        <begin position="1"/>
        <end position="24"/>
    </location>
</feature>
<accession>A0A7Z2NU06</accession>
<dbReference type="Pfam" id="PF02620">
    <property type="entry name" value="YceD"/>
    <property type="match status" value="1"/>
</dbReference>
<dbReference type="Proteomes" id="UP000464468">
    <property type="component" value="Chromosome"/>
</dbReference>
<proteinExistence type="predicted"/>
<sequence length="187" mass="19132">MSAAKVSGTACSGPEFSRPVEASTIGAEPRAITVTATDEERRRLAGRFRLAAIGRLEAELRLVRRGEAIHADGTASGEAVQHCVVTGDPVPVALDVPIAVRFVADAPAAGPEEEIELSAEDLDTLPVEDGRIDLGELVAESFALALDPYPRAPNADAALAAATPNGSTGGGAFAALAALRGRMPPAD</sequence>
<dbReference type="KEGG" id="schy:GVO57_02040"/>
<dbReference type="InterPro" id="IPR003772">
    <property type="entry name" value="YceD"/>
</dbReference>
<gene>
    <name evidence="2" type="ORF">GVO57_02040</name>
</gene>
<dbReference type="EMBL" id="CP047895">
    <property type="protein sequence ID" value="QHL89828.1"/>
    <property type="molecule type" value="Genomic_DNA"/>
</dbReference>
<organism evidence="2 3">
    <name type="scientific">Sphingomonas changnyeongensis</name>
    <dbReference type="NCBI Taxonomy" id="2698679"/>
    <lineage>
        <taxon>Bacteria</taxon>
        <taxon>Pseudomonadati</taxon>
        <taxon>Pseudomonadota</taxon>
        <taxon>Alphaproteobacteria</taxon>
        <taxon>Sphingomonadales</taxon>
        <taxon>Sphingomonadaceae</taxon>
        <taxon>Sphingomonas</taxon>
    </lineage>
</organism>
<evidence type="ECO:0000256" key="1">
    <source>
        <dbReference type="SAM" id="MobiDB-lite"/>
    </source>
</evidence>
<dbReference type="RefSeq" id="WP_160591421.1">
    <property type="nucleotide sequence ID" value="NZ_CP047895.1"/>
</dbReference>
<protein>
    <submittedName>
        <fullName evidence="2">DUF177 domain-containing protein</fullName>
    </submittedName>
</protein>
<evidence type="ECO:0000313" key="2">
    <source>
        <dbReference type="EMBL" id="QHL89828.1"/>
    </source>
</evidence>